<protein>
    <submittedName>
        <fullName evidence="8">Nickel-dependent hydrogenase cytochrome b-type subunit</fullName>
    </submittedName>
</protein>
<keyword evidence="2" id="KW-1003">Cell membrane</keyword>
<evidence type="ECO:0000256" key="2">
    <source>
        <dbReference type="ARBA" id="ARBA00022475"/>
    </source>
</evidence>
<evidence type="ECO:0000313" key="9">
    <source>
        <dbReference type="Proteomes" id="UP000218796"/>
    </source>
</evidence>
<dbReference type="Gene3D" id="1.20.950.20">
    <property type="entry name" value="Transmembrane di-heme cytochromes, Chain C"/>
    <property type="match status" value="1"/>
</dbReference>
<keyword evidence="5 6" id="KW-0472">Membrane</keyword>
<feature type="domain" description="Cytochrome b561 bacterial/Ni-hydrogenase" evidence="7">
    <location>
        <begin position="8"/>
        <end position="170"/>
    </location>
</feature>
<dbReference type="RefSeq" id="WP_039184833.1">
    <property type="nucleotide sequence ID" value="NZ_CAURWF010000045.1"/>
</dbReference>
<gene>
    <name evidence="8" type="ORF">CJD50_15175</name>
</gene>
<evidence type="ECO:0000256" key="3">
    <source>
        <dbReference type="ARBA" id="ARBA00022692"/>
    </source>
</evidence>
<dbReference type="SUPFAM" id="SSF81342">
    <property type="entry name" value="Transmembrane di-heme cytochromes"/>
    <property type="match status" value="1"/>
</dbReference>
<dbReference type="PANTHER" id="PTHR30485">
    <property type="entry name" value="NI/FE-HYDROGENASE 1 B-TYPE CYTOCHROME SUBUNIT"/>
    <property type="match status" value="1"/>
</dbReference>
<dbReference type="InterPro" id="IPR016174">
    <property type="entry name" value="Di-haem_cyt_TM"/>
</dbReference>
<evidence type="ECO:0000256" key="4">
    <source>
        <dbReference type="ARBA" id="ARBA00022989"/>
    </source>
</evidence>
<feature type="transmembrane region" description="Helical" evidence="6">
    <location>
        <begin position="97"/>
        <end position="115"/>
    </location>
</feature>
<reference evidence="8 9" key="1">
    <citation type="submission" date="2017-08" db="EMBL/GenBank/DDBJ databases">
        <title>Draft Genome Sequence of Hafnia alvei CITHA-6 Isolated from Raw Bovine Milk.</title>
        <authorList>
            <person name="Culligan E.P."/>
            <person name="Mcsweeney A."/>
            <person name="O'Doherty C."/>
            <person name="Gleeson E."/>
            <person name="O'Riordan D."/>
            <person name="Sleator R.D."/>
        </authorList>
    </citation>
    <scope>NUCLEOTIDE SEQUENCE [LARGE SCALE GENOMIC DNA]</scope>
    <source>
        <strain evidence="8 9">CITHA-6</strain>
    </source>
</reference>
<dbReference type="OrthoDB" id="196472at2"/>
<dbReference type="EMBL" id="NQMS01000006">
    <property type="protein sequence ID" value="PAV95769.1"/>
    <property type="molecule type" value="Genomic_DNA"/>
</dbReference>
<feature type="transmembrane region" description="Helical" evidence="6">
    <location>
        <begin position="135"/>
        <end position="159"/>
    </location>
</feature>
<organism evidence="8 9">
    <name type="scientific">Hafnia paralvei</name>
    <dbReference type="NCBI Taxonomy" id="546367"/>
    <lineage>
        <taxon>Bacteria</taxon>
        <taxon>Pseudomonadati</taxon>
        <taxon>Pseudomonadota</taxon>
        <taxon>Gammaproteobacteria</taxon>
        <taxon>Enterobacterales</taxon>
        <taxon>Hafniaceae</taxon>
        <taxon>Hafnia</taxon>
    </lineage>
</organism>
<dbReference type="GO" id="GO:0020037">
    <property type="term" value="F:heme binding"/>
    <property type="evidence" value="ECO:0007669"/>
    <property type="project" value="TreeGrafter"/>
</dbReference>
<comment type="caution">
    <text evidence="8">The sequence shown here is derived from an EMBL/GenBank/DDBJ whole genome shotgun (WGS) entry which is preliminary data.</text>
</comment>
<dbReference type="GO" id="GO:0005886">
    <property type="term" value="C:plasma membrane"/>
    <property type="evidence" value="ECO:0007669"/>
    <property type="project" value="UniProtKB-SubCell"/>
</dbReference>
<accession>A0A2A2MAP6</accession>
<dbReference type="InterPro" id="IPR051542">
    <property type="entry name" value="Hydrogenase_cytochrome"/>
</dbReference>
<keyword evidence="3 6" id="KW-0812">Transmembrane</keyword>
<dbReference type="PANTHER" id="PTHR30485:SF2">
    <property type="entry name" value="BLL0597 PROTEIN"/>
    <property type="match status" value="1"/>
</dbReference>
<name>A0A2A2MAP6_9GAMM</name>
<dbReference type="Proteomes" id="UP000218796">
    <property type="component" value="Unassembled WGS sequence"/>
</dbReference>
<keyword evidence="9" id="KW-1185">Reference proteome</keyword>
<evidence type="ECO:0000256" key="6">
    <source>
        <dbReference type="SAM" id="Phobius"/>
    </source>
</evidence>
<evidence type="ECO:0000259" key="7">
    <source>
        <dbReference type="Pfam" id="PF01292"/>
    </source>
</evidence>
<feature type="transmembrane region" description="Helical" evidence="6">
    <location>
        <begin position="41"/>
        <end position="61"/>
    </location>
</feature>
<keyword evidence="4 6" id="KW-1133">Transmembrane helix</keyword>
<dbReference type="Pfam" id="PF01292">
    <property type="entry name" value="Ni_hydr_CYTB"/>
    <property type="match status" value="1"/>
</dbReference>
<dbReference type="InterPro" id="IPR011577">
    <property type="entry name" value="Cyt_b561_bac/Ni-Hgenase"/>
</dbReference>
<proteinExistence type="predicted"/>
<evidence type="ECO:0000256" key="5">
    <source>
        <dbReference type="ARBA" id="ARBA00023136"/>
    </source>
</evidence>
<dbReference type="GO" id="GO:0009055">
    <property type="term" value="F:electron transfer activity"/>
    <property type="evidence" value="ECO:0007669"/>
    <property type="project" value="InterPro"/>
</dbReference>
<comment type="subcellular location">
    <subcellularLocation>
        <location evidence="1">Cell membrane</location>
        <topology evidence="1">Multi-pass membrane protein</topology>
    </subcellularLocation>
</comment>
<evidence type="ECO:0000313" key="8">
    <source>
        <dbReference type="EMBL" id="PAV95769.1"/>
    </source>
</evidence>
<dbReference type="AlphaFoldDB" id="A0A2A2MAP6"/>
<sequence length="172" mass="19685">MTRGLEMRWDAMVRFTHWGVALGFLLNRLHVTKPGSDWHQVIGLAVASLVILRIIWGFTLAKGPARLSAMIPTPTSLKYHFHELKNRSEPTHLHHNPLGAIGIWLFWILLPLVALTGWAQDTDFIDLYPVDDWHYWLVNTVTVLVCIHILAVIAMSVWLRKDLVRAMLPGKK</sequence>
<dbReference type="GO" id="GO:0022904">
    <property type="term" value="P:respiratory electron transport chain"/>
    <property type="evidence" value="ECO:0007669"/>
    <property type="project" value="InterPro"/>
</dbReference>
<evidence type="ECO:0000256" key="1">
    <source>
        <dbReference type="ARBA" id="ARBA00004651"/>
    </source>
</evidence>
<feature type="transmembrane region" description="Helical" evidence="6">
    <location>
        <begin position="12"/>
        <end position="29"/>
    </location>
</feature>